<accession>A0A1W2H8N8</accession>
<dbReference type="Proteomes" id="UP000192333">
    <property type="component" value="Chromosome I"/>
</dbReference>
<dbReference type="EMBL" id="LT838813">
    <property type="protein sequence ID" value="SMD45241.1"/>
    <property type="molecule type" value="Genomic_DNA"/>
</dbReference>
<dbReference type="AlphaFoldDB" id="A0A1W2H8N8"/>
<keyword evidence="3" id="KW-1185">Reference proteome</keyword>
<dbReference type="STRING" id="758820.SAMN00777080_3887"/>
<feature type="region of interest" description="Disordered" evidence="1">
    <location>
        <begin position="45"/>
        <end position="68"/>
    </location>
</feature>
<proteinExistence type="predicted"/>
<sequence length="68" mass="7705">MKWWSGSGGWSRRCTMYEVPSTKTRCERPLIYLYKLRGGVGGDTHNGEGLGEVPCTKYQVPRPDARDL</sequence>
<evidence type="ECO:0000313" key="3">
    <source>
        <dbReference type="Proteomes" id="UP000192333"/>
    </source>
</evidence>
<reference evidence="3" key="1">
    <citation type="submission" date="2017-04" db="EMBL/GenBank/DDBJ databases">
        <authorList>
            <person name="Varghese N."/>
            <person name="Submissions S."/>
        </authorList>
    </citation>
    <scope>NUCLEOTIDE SEQUENCE [LARGE SCALE GENOMIC DNA]</scope>
    <source>
        <strain evidence="3">DSM 16537</strain>
    </source>
</reference>
<evidence type="ECO:0000313" key="2">
    <source>
        <dbReference type="EMBL" id="SMD45241.1"/>
    </source>
</evidence>
<name>A0A1W2H8N8_9BACT</name>
<organism evidence="2 3">
    <name type="scientific">Aquiflexum balticum DSM 16537</name>
    <dbReference type="NCBI Taxonomy" id="758820"/>
    <lineage>
        <taxon>Bacteria</taxon>
        <taxon>Pseudomonadati</taxon>
        <taxon>Bacteroidota</taxon>
        <taxon>Cytophagia</taxon>
        <taxon>Cytophagales</taxon>
        <taxon>Cyclobacteriaceae</taxon>
        <taxon>Aquiflexum</taxon>
    </lineage>
</organism>
<gene>
    <name evidence="2" type="ORF">SAMN00777080_3887</name>
</gene>
<evidence type="ECO:0000256" key="1">
    <source>
        <dbReference type="SAM" id="MobiDB-lite"/>
    </source>
</evidence>
<protein>
    <submittedName>
        <fullName evidence="2">Uncharacterized protein</fullName>
    </submittedName>
</protein>